<dbReference type="RefSeq" id="WP_147870492.1">
    <property type="nucleotide sequence ID" value="NZ_CP036264.1"/>
</dbReference>
<dbReference type="Gene3D" id="2.40.30.170">
    <property type="match status" value="1"/>
</dbReference>
<dbReference type="GO" id="GO:0031293">
    <property type="term" value="P:membrane protein intracellular domain proteolysis"/>
    <property type="evidence" value="ECO:0007669"/>
    <property type="project" value="TreeGrafter"/>
</dbReference>
<feature type="domain" description="Peptidase M50" evidence="10">
    <location>
        <begin position="211"/>
        <end position="385"/>
    </location>
</feature>
<evidence type="ECO:0000313" key="11">
    <source>
        <dbReference type="EMBL" id="QEG01411.1"/>
    </source>
</evidence>
<name>A0A5B9MMY8_9BACT</name>
<keyword evidence="4 9" id="KW-0812">Transmembrane</keyword>
<proteinExistence type="inferred from homology"/>
<evidence type="ECO:0000256" key="2">
    <source>
        <dbReference type="ARBA" id="ARBA00004127"/>
    </source>
</evidence>
<dbReference type="AlphaFoldDB" id="A0A5B9MMY8"/>
<comment type="similarity">
    <text evidence="3">Belongs to the peptidase M50B family.</text>
</comment>
<feature type="transmembrane region" description="Helical" evidence="9">
    <location>
        <begin position="240"/>
        <end position="256"/>
    </location>
</feature>
<dbReference type="InterPro" id="IPR008915">
    <property type="entry name" value="Peptidase_M50"/>
</dbReference>
<evidence type="ECO:0000256" key="4">
    <source>
        <dbReference type="ARBA" id="ARBA00022692"/>
    </source>
</evidence>
<dbReference type="KEGG" id="smam:Mal15_54870"/>
<dbReference type="PANTHER" id="PTHR13325">
    <property type="entry name" value="PROTEASE M50 MEMBRANE-BOUND TRANSCRIPTION FACTOR SITE 2 PROTEASE"/>
    <property type="match status" value="1"/>
</dbReference>
<comment type="subcellular location">
    <subcellularLocation>
        <location evidence="2">Endomembrane system</location>
        <topology evidence="2">Multi-pass membrane protein</topology>
    </subcellularLocation>
</comment>
<accession>A0A5B9MMY8</accession>
<evidence type="ECO:0000256" key="5">
    <source>
        <dbReference type="ARBA" id="ARBA00022989"/>
    </source>
</evidence>
<protein>
    <submittedName>
        <fullName evidence="11">HlyD family secretion protein</fullName>
    </submittedName>
</protein>
<feature type="transmembrane region" description="Helical" evidence="9">
    <location>
        <begin position="296"/>
        <end position="315"/>
    </location>
</feature>
<evidence type="ECO:0000313" key="12">
    <source>
        <dbReference type="Proteomes" id="UP000321353"/>
    </source>
</evidence>
<evidence type="ECO:0000256" key="6">
    <source>
        <dbReference type="ARBA" id="ARBA00023136"/>
    </source>
</evidence>
<feature type="transmembrane region" description="Helical" evidence="9">
    <location>
        <begin position="199"/>
        <end position="220"/>
    </location>
</feature>
<evidence type="ECO:0000256" key="7">
    <source>
        <dbReference type="SAM" id="Coils"/>
    </source>
</evidence>
<evidence type="ECO:0000256" key="1">
    <source>
        <dbReference type="ARBA" id="ARBA00001947"/>
    </source>
</evidence>
<comment type="cofactor">
    <cofactor evidence="1">
        <name>Zn(2+)</name>
        <dbReference type="ChEBI" id="CHEBI:29105"/>
    </cofactor>
</comment>
<dbReference type="GO" id="GO:0016020">
    <property type="term" value="C:membrane"/>
    <property type="evidence" value="ECO:0007669"/>
    <property type="project" value="InterPro"/>
</dbReference>
<dbReference type="GO" id="GO:0004222">
    <property type="term" value="F:metalloendopeptidase activity"/>
    <property type="evidence" value="ECO:0007669"/>
    <property type="project" value="InterPro"/>
</dbReference>
<dbReference type="GO" id="GO:0012505">
    <property type="term" value="C:endomembrane system"/>
    <property type="evidence" value="ECO:0007669"/>
    <property type="project" value="UniProtKB-SubCell"/>
</dbReference>
<evidence type="ECO:0000256" key="3">
    <source>
        <dbReference type="ARBA" id="ARBA00007931"/>
    </source>
</evidence>
<feature type="region of interest" description="Disordered" evidence="8">
    <location>
        <begin position="1"/>
        <end position="24"/>
    </location>
</feature>
<evidence type="ECO:0000256" key="9">
    <source>
        <dbReference type="SAM" id="Phobius"/>
    </source>
</evidence>
<dbReference type="InterPro" id="IPR001193">
    <property type="entry name" value="MBTPS2"/>
</dbReference>
<keyword evidence="12" id="KW-1185">Reference proteome</keyword>
<feature type="transmembrane region" description="Helical" evidence="9">
    <location>
        <begin position="166"/>
        <end position="187"/>
    </location>
</feature>
<evidence type="ECO:0000259" key="10">
    <source>
        <dbReference type="Pfam" id="PF02163"/>
    </source>
</evidence>
<keyword evidence="6 9" id="KW-0472">Membrane</keyword>
<reference evidence="11 12" key="1">
    <citation type="submission" date="2019-02" db="EMBL/GenBank/DDBJ databases">
        <title>Planctomycetal bacteria perform biofilm scaping via a novel small molecule.</title>
        <authorList>
            <person name="Jeske O."/>
            <person name="Boedeker C."/>
            <person name="Wiegand S."/>
            <person name="Breitling P."/>
            <person name="Kallscheuer N."/>
            <person name="Jogler M."/>
            <person name="Rohde M."/>
            <person name="Petersen J."/>
            <person name="Medema M.H."/>
            <person name="Surup F."/>
            <person name="Jogler C."/>
        </authorList>
    </citation>
    <scope>NUCLEOTIDE SEQUENCE [LARGE SCALE GENOMIC DNA]</scope>
    <source>
        <strain evidence="11 12">Mal15</strain>
    </source>
</reference>
<gene>
    <name evidence="11" type="ORF">Mal15_54870</name>
</gene>
<feature type="transmembrane region" description="Helical" evidence="9">
    <location>
        <begin position="373"/>
        <end position="395"/>
    </location>
</feature>
<dbReference type="Proteomes" id="UP000321353">
    <property type="component" value="Chromosome"/>
</dbReference>
<keyword evidence="7" id="KW-0175">Coiled coil</keyword>
<dbReference type="PANTHER" id="PTHR13325:SF3">
    <property type="entry name" value="MEMBRANE-BOUND TRANSCRIPTION FACTOR SITE-2 PROTEASE"/>
    <property type="match status" value="1"/>
</dbReference>
<dbReference type="EMBL" id="CP036264">
    <property type="protein sequence ID" value="QEG01411.1"/>
    <property type="molecule type" value="Genomic_DNA"/>
</dbReference>
<dbReference type="GO" id="GO:0005737">
    <property type="term" value="C:cytoplasm"/>
    <property type="evidence" value="ECO:0007669"/>
    <property type="project" value="TreeGrafter"/>
</dbReference>
<sequence length="754" mass="84724">MSRTDQTTDSDSEDDGASSSPSENRLRLRRRLDLEIFPQRRRGHNVWVIKDPLSLRYFQFREEEYAILQWLDGRTSLQRIKQRFEQRFAPQRMTQQRLHWFVANLHRNGLVLSDAPGQGTPLRARFERQRWSAWTSAFANPLAIRFRGFDPERFLCWLYPKLRWVFTWWCSAVCLMLVATALMLLATEFESLRQRLPEMNALLSPGNLIVLAVAMAATKLLHELAHALTCKHYGARCHELGVMLLVLTPCLYCNVTDAWKLPSRYRRMAISAAGIIVEIVLAAICTILWFSSQPGLFNTMCLNVMIVCSVGTVLLNGNPLLRYDGYYLLSDFLDMPNLWQDSRQAARRLVSRVFTGIDPGGSVSMQSRRGVNLVYAFASMTYRAVVMVSILFLVYRICKPIGLAFIAQVLAVVLIAALLSTPLTAGWRIMTNPAVRRRVKTGRLIASSVVTTLIVAACFLIPLPCRIAAPMMIEPRQARRVYVSVPGRLTQAVAVGTKVTAGQPLATLENIDVRRELERVQGQLRQQQLRVKNLESLRGNDEALASQLPAAREILADLQRRLQQLRKDEQALVLTAPVDGTVLAPPTLANQAAAQTSSELELPRWSGTPMDPSNRGSTLERKTLYCLVGQENAFEAAVYIDQSDLQFVRENQRVKMRLDIAGGEVVNGTVTEISRVNLESVPSELAVDQQISNRIDSSGVLRPQTTSYKAHVTLDSTDVPLLIGARGRAKIIVQGQPLSQRVYRVLSRTFKSVI</sequence>
<feature type="transmembrane region" description="Helical" evidence="9">
    <location>
        <begin position="444"/>
        <end position="463"/>
    </location>
</feature>
<evidence type="ECO:0000256" key="8">
    <source>
        <dbReference type="SAM" id="MobiDB-lite"/>
    </source>
</evidence>
<organism evidence="11 12">
    <name type="scientific">Stieleria maiorica</name>
    <dbReference type="NCBI Taxonomy" id="2795974"/>
    <lineage>
        <taxon>Bacteria</taxon>
        <taxon>Pseudomonadati</taxon>
        <taxon>Planctomycetota</taxon>
        <taxon>Planctomycetia</taxon>
        <taxon>Pirellulales</taxon>
        <taxon>Pirellulaceae</taxon>
        <taxon>Stieleria</taxon>
    </lineage>
</organism>
<feature type="transmembrane region" description="Helical" evidence="9">
    <location>
        <begin position="401"/>
        <end position="423"/>
    </location>
</feature>
<feature type="coiled-coil region" evidence="7">
    <location>
        <begin position="510"/>
        <end position="575"/>
    </location>
</feature>
<feature type="transmembrane region" description="Helical" evidence="9">
    <location>
        <begin position="268"/>
        <end position="290"/>
    </location>
</feature>
<keyword evidence="5 9" id="KW-1133">Transmembrane helix</keyword>
<dbReference type="Pfam" id="PF02163">
    <property type="entry name" value="Peptidase_M50"/>
    <property type="match status" value="1"/>
</dbReference>